<dbReference type="RefSeq" id="WP_047191385.1">
    <property type="nucleotide sequence ID" value="NZ_LCYG01000063.1"/>
</dbReference>
<dbReference type="Pfam" id="PF13458">
    <property type="entry name" value="Peripla_BP_6"/>
    <property type="match status" value="1"/>
</dbReference>
<dbReference type="OrthoDB" id="5794591at2"/>
<feature type="signal peptide" evidence="4">
    <location>
        <begin position="1"/>
        <end position="23"/>
    </location>
</feature>
<feature type="chain" id="PRO_5002592987" evidence="4">
    <location>
        <begin position="24"/>
        <end position="404"/>
    </location>
</feature>
<evidence type="ECO:0000256" key="3">
    <source>
        <dbReference type="ARBA" id="ARBA00022970"/>
    </source>
</evidence>
<sequence length="404" mass="43565">MSASKVTITALGLFASTVGAAHAEITNNLIKIGILNDQSSVYADAAGPGSVVAAKLAVEDMGGNINGSPIEVIFADHQNKPDIGAQIARRWYQTDNVDVIVDYGNSAVALAVQVLTKEFKKVSLPTSVGARRITGDSCSPYTVHWTYDSYALASTTAQTVTANGGNKWYFVTVDYALGHSLEEDATEIVKKNGGQVLGAARHPLGTTDFSSFLLTAQGSGANVLGLANNGGDAINAIKQAREFRLPEQGVKLAGLFLNFSDIQAIGLELAQDILIAQAFYWDQDDASRAFSQRFEKIHGAKPTMTQAGVYSAVLHYLRAIKATGSDDAKIVVDKMKATPVDDFFAKGGRIREDGRTMFDMSLYRIKSPGQSKYPGDYLELIRTVPGEQVYFPIERSECDFIKNK</sequence>
<evidence type="ECO:0000256" key="2">
    <source>
        <dbReference type="ARBA" id="ARBA00022729"/>
    </source>
</evidence>
<name>A0A0H1REB2_9HYPH</name>
<dbReference type="InterPro" id="IPR051010">
    <property type="entry name" value="BCAA_transport"/>
</dbReference>
<dbReference type="InterPro" id="IPR028081">
    <property type="entry name" value="Leu-bd"/>
</dbReference>
<proteinExistence type="inferred from homology"/>
<organism evidence="6 7">
    <name type="scientific">Microvirga vignae</name>
    <dbReference type="NCBI Taxonomy" id="1225564"/>
    <lineage>
        <taxon>Bacteria</taxon>
        <taxon>Pseudomonadati</taxon>
        <taxon>Pseudomonadota</taxon>
        <taxon>Alphaproteobacteria</taxon>
        <taxon>Hyphomicrobiales</taxon>
        <taxon>Methylobacteriaceae</taxon>
        <taxon>Microvirga</taxon>
    </lineage>
</organism>
<evidence type="ECO:0000256" key="4">
    <source>
        <dbReference type="SAM" id="SignalP"/>
    </source>
</evidence>
<comment type="similarity">
    <text evidence="1">Belongs to the leucine-binding protein family.</text>
</comment>
<dbReference type="PANTHER" id="PTHR30483:SF6">
    <property type="entry name" value="PERIPLASMIC BINDING PROTEIN OF ABC TRANSPORTER FOR NATURAL AMINO ACIDS"/>
    <property type="match status" value="1"/>
</dbReference>
<evidence type="ECO:0000259" key="5">
    <source>
        <dbReference type="Pfam" id="PF13458"/>
    </source>
</evidence>
<keyword evidence="2 4" id="KW-0732">Signal</keyword>
<dbReference type="PANTHER" id="PTHR30483">
    <property type="entry name" value="LEUCINE-SPECIFIC-BINDING PROTEIN"/>
    <property type="match status" value="1"/>
</dbReference>
<feature type="domain" description="Leucine-binding protein" evidence="5">
    <location>
        <begin position="30"/>
        <end position="368"/>
    </location>
</feature>
<evidence type="ECO:0000313" key="7">
    <source>
        <dbReference type="Proteomes" id="UP000035489"/>
    </source>
</evidence>
<reference evidence="6 7" key="1">
    <citation type="submission" date="2015-05" db="EMBL/GenBank/DDBJ databases">
        <title>Draft genome sequence of Microvirga vignae strain BR3299, a novel nitrogen fixing bacteria isolated from Brazil semi-aired region.</title>
        <authorList>
            <person name="Zilli J.E."/>
            <person name="Passos S.R."/>
            <person name="Leite J."/>
            <person name="Baldani J.I."/>
            <person name="Xavier G.R."/>
            <person name="Rumjaneck N.G."/>
            <person name="Simoes-Araujo J.L."/>
        </authorList>
    </citation>
    <scope>NUCLEOTIDE SEQUENCE [LARGE SCALE GENOMIC DNA]</scope>
    <source>
        <strain evidence="6 7">BR3299</strain>
    </source>
</reference>
<evidence type="ECO:0000313" key="6">
    <source>
        <dbReference type="EMBL" id="KLK90927.1"/>
    </source>
</evidence>
<dbReference type="CDD" id="cd06327">
    <property type="entry name" value="PBP1_SBP-like"/>
    <property type="match status" value="1"/>
</dbReference>
<protein>
    <submittedName>
        <fullName evidence="6">ABC transporter permease</fullName>
    </submittedName>
</protein>
<accession>A0A0H1REB2</accession>
<dbReference type="InterPro" id="IPR028082">
    <property type="entry name" value="Peripla_BP_I"/>
</dbReference>
<evidence type="ECO:0000256" key="1">
    <source>
        <dbReference type="ARBA" id="ARBA00010062"/>
    </source>
</evidence>
<dbReference type="SUPFAM" id="SSF53822">
    <property type="entry name" value="Periplasmic binding protein-like I"/>
    <property type="match status" value="1"/>
</dbReference>
<dbReference type="AlphaFoldDB" id="A0A0H1REB2"/>
<comment type="caution">
    <text evidence="6">The sequence shown here is derived from an EMBL/GenBank/DDBJ whole genome shotgun (WGS) entry which is preliminary data.</text>
</comment>
<gene>
    <name evidence="6" type="ORF">AA309_23100</name>
</gene>
<keyword evidence="7" id="KW-1185">Reference proteome</keyword>
<dbReference type="Proteomes" id="UP000035489">
    <property type="component" value="Unassembled WGS sequence"/>
</dbReference>
<dbReference type="GO" id="GO:0006865">
    <property type="term" value="P:amino acid transport"/>
    <property type="evidence" value="ECO:0007669"/>
    <property type="project" value="UniProtKB-KW"/>
</dbReference>
<dbReference type="STRING" id="1225564.AA309_23100"/>
<dbReference type="EMBL" id="LCYG01000063">
    <property type="protein sequence ID" value="KLK90927.1"/>
    <property type="molecule type" value="Genomic_DNA"/>
</dbReference>
<keyword evidence="3" id="KW-0029">Amino-acid transport</keyword>
<dbReference type="Gene3D" id="3.40.50.2300">
    <property type="match status" value="2"/>
</dbReference>
<dbReference type="PATRIC" id="fig|1225564.3.peg.6030"/>
<keyword evidence="3" id="KW-0813">Transport</keyword>